<evidence type="ECO:0000313" key="2">
    <source>
        <dbReference type="Proteomes" id="UP000231019"/>
    </source>
</evidence>
<reference evidence="1 2" key="1">
    <citation type="submission" date="2017-09" db="EMBL/GenBank/DDBJ databases">
        <title>Depth-based differentiation of microbial function through sediment-hosted aquifers and enrichment of novel symbionts in the deep terrestrial subsurface.</title>
        <authorList>
            <person name="Probst A.J."/>
            <person name="Ladd B."/>
            <person name="Jarett J.K."/>
            <person name="Geller-Mcgrath D.E."/>
            <person name="Sieber C.M."/>
            <person name="Emerson J.B."/>
            <person name="Anantharaman K."/>
            <person name="Thomas B.C."/>
            <person name="Malmstrom R."/>
            <person name="Stieglmeier M."/>
            <person name="Klingl A."/>
            <person name="Woyke T."/>
            <person name="Ryan C.M."/>
            <person name="Banfield J.F."/>
        </authorList>
    </citation>
    <scope>NUCLEOTIDE SEQUENCE [LARGE SCALE GENOMIC DNA]</scope>
    <source>
        <strain evidence="1">CG17_big_fil_post_rev_8_21_14_2_50_48_46</strain>
    </source>
</reference>
<gene>
    <name evidence="1" type="ORF">COW36_04220</name>
</gene>
<name>A0A2M7G9G7_9BACT</name>
<dbReference type="Proteomes" id="UP000231019">
    <property type="component" value="Unassembled WGS sequence"/>
</dbReference>
<dbReference type="AlphaFoldDB" id="A0A2M7G9G7"/>
<sequence>MKERGGWLLILSLLGLLGLWGAWVFVPAQTEQIAEQYLLLLASQGQAMRPEQAENWQKQMALRPELLSALLHQRSELILGLNAQEQNLGKFLLLRTPTSGMQRLVIYSRVAQSLEIHTYQGVLRLVFHAGQLVSLPLPEVQTGGDLLWGQAPEQTLEIHLKGVSP</sequence>
<accession>A0A2M7G9G7</accession>
<evidence type="ECO:0000313" key="1">
    <source>
        <dbReference type="EMBL" id="PIW18504.1"/>
    </source>
</evidence>
<dbReference type="EMBL" id="PFFQ01000012">
    <property type="protein sequence ID" value="PIW18504.1"/>
    <property type="molecule type" value="Genomic_DNA"/>
</dbReference>
<comment type="caution">
    <text evidence="1">The sequence shown here is derived from an EMBL/GenBank/DDBJ whole genome shotgun (WGS) entry which is preliminary data.</text>
</comment>
<protein>
    <submittedName>
        <fullName evidence="1">Uncharacterized protein</fullName>
    </submittedName>
</protein>
<proteinExistence type="predicted"/>
<organism evidence="1 2">
    <name type="scientific">bacterium (Candidatus Blackallbacteria) CG17_big_fil_post_rev_8_21_14_2_50_48_46</name>
    <dbReference type="NCBI Taxonomy" id="2014261"/>
    <lineage>
        <taxon>Bacteria</taxon>
        <taxon>Candidatus Blackallbacteria</taxon>
    </lineage>
</organism>